<name>A0A0E9VT14_ANGAN</name>
<keyword evidence="2" id="KW-0732">Signal</keyword>
<accession>A0A0E9VT14</accession>
<protein>
    <recommendedName>
        <fullName evidence="4">Secreted protein</fullName>
    </recommendedName>
</protein>
<dbReference type="AlphaFoldDB" id="A0A0E9VT14"/>
<evidence type="ECO:0000256" key="1">
    <source>
        <dbReference type="SAM" id="MobiDB-lite"/>
    </source>
</evidence>
<proteinExistence type="predicted"/>
<reference evidence="3" key="1">
    <citation type="submission" date="2014-11" db="EMBL/GenBank/DDBJ databases">
        <authorList>
            <person name="Amaro Gonzalez C."/>
        </authorList>
    </citation>
    <scope>NUCLEOTIDE SEQUENCE</scope>
</reference>
<reference evidence="3" key="2">
    <citation type="journal article" date="2015" name="Fish Shellfish Immunol.">
        <title>Early steps in the European eel (Anguilla anguilla)-Vibrio vulnificus interaction in the gills: Role of the RtxA13 toxin.</title>
        <authorList>
            <person name="Callol A."/>
            <person name="Pajuelo D."/>
            <person name="Ebbesson L."/>
            <person name="Teles M."/>
            <person name="MacKenzie S."/>
            <person name="Amaro C."/>
        </authorList>
    </citation>
    <scope>NUCLEOTIDE SEQUENCE</scope>
</reference>
<feature type="signal peptide" evidence="2">
    <location>
        <begin position="1"/>
        <end position="16"/>
    </location>
</feature>
<sequence>MALWMLWIFVLPAAFPSDFLPGAKIFHVSTRRQSRAELQHEALRETEVQVEGAGRPAASWTHPRPTRHQRSRNSSFTM</sequence>
<feature type="chain" id="PRO_5002434489" description="Secreted protein" evidence="2">
    <location>
        <begin position="17"/>
        <end position="78"/>
    </location>
</feature>
<organism evidence="3">
    <name type="scientific">Anguilla anguilla</name>
    <name type="common">European freshwater eel</name>
    <name type="synonym">Muraena anguilla</name>
    <dbReference type="NCBI Taxonomy" id="7936"/>
    <lineage>
        <taxon>Eukaryota</taxon>
        <taxon>Metazoa</taxon>
        <taxon>Chordata</taxon>
        <taxon>Craniata</taxon>
        <taxon>Vertebrata</taxon>
        <taxon>Euteleostomi</taxon>
        <taxon>Actinopterygii</taxon>
        <taxon>Neopterygii</taxon>
        <taxon>Teleostei</taxon>
        <taxon>Anguilliformes</taxon>
        <taxon>Anguillidae</taxon>
        <taxon>Anguilla</taxon>
    </lineage>
</organism>
<evidence type="ECO:0000256" key="2">
    <source>
        <dbReference type="SAM" id="SignalP"/>
    </source>
</evidence>
<evidence type="ECO:0000313" key="3">
    <source>
        <dbReference type="EMBL" id="JAH80480.1"/>
    </source>
</evidence>
<dbReference type="EMBL" id="GBXM01028097">
    <property type="protein sequence ID" value="JAH80480.1"/>
    <property type="molecule type" value="Transcribed_RNA"/>
</dbReference>
<feature type="region of interest" description="Disordered" evidence="1">
    <location>
        <begin position="45"/>
        <end position="78"/>
    </location>
</feature>
<evidence type="ECO:0008006" key="4">
    <source>
        <dbReference type="Google" id="ProtNLM"/>
    </source>
</evidence>